<feature type="region of interest" description="Disordered" evidence="1">
    <location>
        <begin position="58"/>
        <end position="92"/>
    </location>
</feature>
<dbReference type="Proteomes" id="UP000218231">
    <property type="component" value="Unassembled WGS sequence"/>
</dbReference>
<evidence type="ECO:0000256" key="1">
    <source>
        <dbReference type="SAM" id="MobiDB-lite"/>
    </source>
</evidence>
<protein>
    <submittedName>
        <fullName evidence="2">Uncharacterized protein</fullName>
    </submittedName>
</protein>
<dbReference type="AlphaFoldDB" id="A0A2A2LGH5"/>
<reference evidence="2 3" key="1">
    <citation type="journal article" date="2017" name="Curr. Biol.">
        <title>Genome architecture and evolution of a unichromosomal asexual nematode.</title>
        <authorList>
            <person name="Fradin H."/>
            <person name="Zegar C."/>
            <person name="Gutwein M."/>
            <person name="Lucas J."/>
            <person name="Kovtun M."/>
            <person name="Corcoran D."/>
            <person name="Baugh L.R."/>
            <person name="Kiontke K."/>
            <person name="Gunsalus K."/>
            <person name="Fitch D.H."/>
            <person name="Piano F."/>
        </authorList>
    </citation>
    <scope>NUCLEOTIDE SEQUENCE [LARGE SCALE GENOMIC DNA]</scope>
    <source>
        <strain evidence="2">PF1309</strain>
    </source>
</reference>
<evidence type="ECO:0000313" key="3">
    <source>
        <dbReference type="Proteomes" id="UP000218231"/>
    </source>
</evidence>
<evidence type="ECO:0000313" key="2">
    <source>
        <dbReference type="EMBL" id="PAV85303.1"/>
    </source>
</evidence>
<sequence>MCQYFSAVEMVRSGTIEIVNSRYIVDQSLKMRNCIRVVRGQANRYDFVQNYFPPRSRMKRRNLPYNPLQMEEEVAESDPDGNGDGDSDGDED</sequence>
<gene>
    <name evidence="2" type="ORF">WR25_13095</name>
</gene>
<dbReference type="EMBL" id="LIAE01006788">
    <property type="protein sequence ID" value="PAV85303.1"/>
    <property type="molecule type" value="Genomic_DNA"/>
</dbReference>
<keyword evidence="3" id="KW-1185">Reference proteome</keyword>
<feature type="compositionally biased region" description="Acidic residues" evidence="1">
    <location>
        <begin position="70"/>
        <end position="92"/>
    </location>
</feature>
<name>A0A2A2LGH5_9BILA</name>
<proteinExistence type="predicted"/>
<accession>A0A2A2LGH5</accession>
<comment type="caution">
    <text evidence="2">The sequence shown here is derived from an EMBL/GenBank/DDBJ whole genome shotgun (WGS) entry which is preliminary data.</text>
</comment>
<organism evidence="2 3">
    <name type="scientific">Diploscapter pachys</name>
    <dbReference type="NCBI Taxonomy" id="2018661"/>
    <lineage>
        <taxon>Eukaryota</taxon>
        <taxon>Metazoa</taxon>
        <taxon>Ecdysozoa</taxon>
        <taxon>Nematoda</taxon>
        <taxon>Chromadorea</taxon>
        <taxon>Rhabditida</taxon>
        <taxon>Rhabditina</taxon>
        <taxon>Rhabditomorpha</taxon>
        <taxon>Rhabditoidea</taxon>
        <taxon>Rhabditidae</taxon>
        <taxon>Diploscapter</taxon>
    </lineage>
</organism>